<gene>
    <name evidence="8" type="ORF">Aiant_35780</name>
</gene>
<evidence type="ECO:0000256" key="3">
    <source>
        <dbReference type="ARBA" id="ARBA00022801"/>
    </source>
</evidence>
<feature type="active site" description="Charge relay system" evidence="5">
    <location>
        <position position="244"/>
    </location>
</feature>
<dbReference type="GO" id="GO:0008233">
    <property type="term" value="F:peptidase activity"/>
    <property type="evidence" value="ECO:0007669"/>
    <property type="project" value="UniProtKB-KW"/>
</dbReference>
<dbReference type="Gene3D" id="3.40.50.200">
    <property type="entry name" value="Peptidase S8/S53 domain"/>
    <property type="match status" value="1"/>
</dbReference>
<protein>
    <submittedName>
        <fullName evidence="8">Type VII secretion-associated serine protease</fullName>
    </submittedName>
</protein>
<dbReference type="SUPFAM" id="SSF52743">
    <property type="entry name" value="Subtilisin-like"/>
    <property type="match status" value="1"/>
</dbReference>
<keyword evidence="4 5" id="KW-0720">Serine protease</keyword>
<dbReference type="InterPro" id="IPR036852">
    <property type="entry name" value="Peptidase_S8/S53_dom_sf"/>
</dbReference>
<sequence length="355" mass="35603">MKLLVTIAITALLAPSHTTGIAEPQTLEFNKDAWFADYLRLDQVHELSLGSGVSIGIPDSGVHPHPDLAGNVIDGRDMVQGGDGRGQLDQTGHGTHMAGLIVGHGKPGGITGIAPAAQIIPVKIIGTTEETPPLAVAIDWLTHKGAQVINVSLSVSPSADLNKSIKTAIAADIVITASAGSTSKDSRIAFPASIPEVLAVGAVDQTGRPATFSPQGPSIDLCAPGVDLRTTGTTDDYVNVDGTSPATAIVSGAAALVRARFPGISGREVVHRLTATATDIGAPGWDEQCGYGVLNIVKALTADVPPLEGGPGVGTSAGGTSGGVGVTSGSQPGSSGGQDRGDGRNIGLLGGLRPS</sequence>
<dbReference type="GO" id="GO:0006508">
    <property type="term" value="P:proteolysis"/>
    <property type="evidence" value="ECO:0007669"/>
    <property type="project" value="UniProtKB-KW"/>
</dbReference>
<dbReference type="EMBL" id="AP023356">
    <property type="protein sequence ID" value="BCJ42921.1"/>
    <property type="molecule type" value="Genomic_DNA"/>
</dbReference>
<dbReference type="PANTHER" id="PTHR43806:SF11">
    <property type="entry name" value="CEREVISIN-RELATED"/>
    <property type="match status" value="1"/>
</dbReference>
<keyword evidence="9" id="KW-1185">Reference proteome</keyword>
<evidence type="ECO:0000256" key="5">
    <source>
        <dbReference type="PROSITE-ProRule" id="PRU01240"/>
    </source>
</evidence>
<feature type="domain" description="Peptidase S8/S53" evidence="7">
    <location>
        <begin position="50"/>
        <end position="292"/>
    </location>
</feature>
<dbReference type="RefSeq" id="WP_212847095.1">
    <property type="nucleotide sequence ID" value="NZ_AP023356.1"/>
</dbReference>
<evidence type="ECO:0000256" key="1">
    <source>
        <dbReference type="ARBA" id="ARBA00011073"/>
    </source>
</evidence>
<name>A0ABM7LUS1_9ACTN</name>
<keyword evidence="3 5" id="KW-0378">Hydrolase</keyword>
<feature type="compositionally biased region" description="Gly residues" evidence="6">
    <location>
        <begin position="309"/>
        <end position="326"/>
    </location>
</feature>
<dbReference type="InterPro" id="IPR000209">
    <property type="entry name" value="Peptidase_S8/S53_dom"/>
</dbReference>
<proteinExistence type="inferred from homology"/>
<evidence type="ECO:0000256" key="2">
    <source>
        <dbReference type="ARBA" id="ARBA00022670"/>
    </source>
</evidence>
<evidence type="ECO:0000256" key="6">
    <source>
        <dbReference type="SAM" id="MobiDB-lite"/>
    </source>
</evidence>
<dbReference type="Pfam" id="PF00082">
    <property type="entry name" value="Peptidase_S8"/>
    <property type="match status" value="1"/>
</dbReference>
<evidence type="ECO:0000256" key="4">
    <source>
        <dbReference type="ARBA" id="ARBA00022825"/>
    </source>
</evidence>
<reference evidence="8 9" key="1">
    <citation type="submission" date="2020-08" db="EMBL/GenBank/DDBJ databases">
        <title>Whole genome shotgun sequence of Actinoplanes ianthinogenes NBRC 13996.</title>
        <authorList>
            <person name="Komaki H."/>
            <person name="Tamura T."/>
        </authorList>
    </citation>
    <scope>NUCLEOTIDE SEQUENCE [LARGE SCALE GENOMIC DNA]</scope>
    <source>
        <strain evidence="8 9">NBRC 13996</strain>
    </source>
</reference>
<feature type="active site" description="Charge relay system" evidence="5">
    <location>
        <position position="93"/>
    </location>
</feature>
<accession>A0ABM7LUS1</accession>
<feature type="active site" description="Charge relay system" evidence="5">
    <location>
        <position position="59"/>
    </location>
</feature>
<feature type="region of interest" description="Disordered" evidence="6">
    <location>
        <begin position="309"/>
        <end position="355"/>
    </location>
</feature>
<comment type="similarity">
    <text evidence="1 5">Belongs to the peptidase S8 family.</text>
</comment>
<dbReference type="PANTHER" id="PTHR43806">
    <property type="entry name" value="PEPTIDASE S8"/>
    <property type="match status" value="1"/>
</dbReference>
<dbReference type="PRINTS" id="PR00723">
    <property type="entry name" value="SUBTILISIN"/>
</dbReference>
<evidence type="ECO:0000313" key="9">
    <source>
        <dbReference type="Proteomes" id="UP000676967"/>
    </source>
</evidence>
<dbReference type="Proteomes" id="UP000676967">
    <property type="component" value="Chromosome"/>
</dbReference>
<dbReference type="PROSITE" id="PS51892">
    <property type="entry name" value="SUBTILASE"/>
    <property type="match status" value="1"/>
</dbReference>
<organism evidence="8 9">
    <name type="scientific">Actinoplanes ianthinogenes</name>
    <dbReference type="NCBI Taxonomy" id="122358"/>
    <lineage>
        <taxon>Bacteria</taxon>
        <taxon>Bacillati</taxon>
        <taxon>Actinomycetota</taxon>
        <taxon>Actinomycetes</taxon>
        <taxon>Micromonosporales</taxon>
        <taxon>Micromonosporaceae</taxon>
        <taxon>Actinoplanes</taxon>
    </lineage>
</organism>
<dbReference type="InterPro" id="IPR015500">
    <property type="entry name" value="Peptidase_S8_subtilisin-rel"/>
</dbReference>
<evidence type="ECO:0000313" key="8">
    <source>
        <dbReference type="EMBL" id="BCJ42921.1"/>
    </source>
</evidence>
<keyword evidence="2 5" id="KW-0645">Protease</keyword>
<evidence type="ECO:0000259" key="7">
    <source>
        <dbReference type="Pfam" id="PF00082"/>
    </source>
</evidence>
<dbReference type="InterPro" id="IPR050131">
    <property type="entry name" value="Peptidase_S8_subtilisin-like"/>
</dbReference>